<dbReference type="PANTHER" id="PTHR30258:SF2">
    <property type="entry name" value="COMG OPERON PROTEIN 1"/>
    <property type="match status" value="1"/>
</dbReference>
<evidence type="ECO:0000259" key="4">
    <source>
        <dbReference type="PROSITE" id="PS00662"/>
    </source>
</evidence>
<dbReference type="Gene3D" id="3.30.300.160">
    <property type="entry name" value="Type II secretion system, protein E, N-terminal domain"/>
    <property type="match status" value="1"/>
</dbReference>
<dbReference type="InterPro" id="IPR027417">
    <property type="entry name" value="P-loop_NTPase"/>
</dbReference>
<dbReference type="PROSITE" id="PS00662">
    <property type="entry name" value="T2SP_E"/>
    <property type="match status" value="1"/>
</dbReference>
<evidence type="ECO:0000256" key="2">
    <source>
        <dbReference type="ARBA" id="ARBA00022741"/>
    </source>
</evidence>
<dbReference type="EMBL" id="BAABJE010000005">
    <property type="protein sequence ID" value="GAA4791220.1"/>
    <property type="molecule type" value="Genomic_DNA"/>
</dbReference>
<evidence type="ECO:0000256" key="3">
    <source>
        <dbReference type="ARBA" id="ARBA00022840"/>
    </source>
</evidence>
<dbReference type="PANTHER" id="PTHR30258">
    <property type="entry name" value="TYPE II SECRETION SYSTEM PROTEIN GSPE-RELATED"/>
    <property type="match status" value="1"/>
</dbReference>
<dbReference type="SUPFAM" id="SSF160246">
    <property type="entry name" value="EspE N-terminal domain-like"/>
    <property type="match status" value="1"/>
</dbReference>
<name>A0ABP9B9T8_9GAMM</name>
<dbReference type="SUPFAM" id="SSF52540">
    <property type="entry name" value="P-loop containing nucleoside triphosphate hydrolases"/>
    <property type="match status" value="1"/>
</dbReference>
<evidence type="ECO:0000313" key="5">
    <source>
        <dbReference type="EMBL" id="GAA4791220.1"/>
    </source>
</evidence>
<accession>A0ABP9B9T8</accession>
<organism evidence="5 6">
    <name type="scientific">Lysobacter hankyongensis</name>
    <dbReference type="NCBI Taxonomy" id="1176535"/>
    <lineage>
        <taxon>Bacteria</taxon>
        <taxon>Pseudomonadati</taxon>
        <taxon>Pseudomonadota</taxon>
        <taxon>Gammaproteobacteria</taxon>
        <taxon>Lysobacterales</taxon>
        <taxon>Lysobacteraceae</taxon>
        <taxon>Lysobacter</taxon>
    </lineage>
</organism>
<gene>
    <name evidence="5" type="ORF">GCM10023307_15740</name>
</gene>
<keyword evidence="3" id="KW-0067">ATP-binding</keyword>
<dbReference type="InterPro" id="IPR037257">
    <property type="entry name" value="T2SS_E_N_sf"/>
</dbReference>
<reference evidence="6" key="1">
    <citation type="journal article" date="2019" name="Int. J. Syst. Evol. Microbiol.">
        <title>The Global Catalogue of Microorganisms (GCM) 10K type strain sequencing project: providing services to taxonomists for standard genome sequencing and annotation.</title>
        <authorList>
            <consortium name="The Broad Institute Genomics Platform"/>
            <consortium name="The Broad Institute Genome Sequencing Center for Infectious Disease"/>
            <person name="Wu L."/>
            <person name="Ma J."/>
        </authorList>
    </citation>
    <scope>NUCLEOTIDE SEQUENCE [LARGE SCALE GENOMIC DNA]</scope>
    <source>
        <strain evidence="6">JCM 18204</strain>
    </source>
</reference>
<comment type="similarity">
    <text evidence="1">Belongs to the GSP E family.</text>
</comment>
<feature type="domain" description="Bacterial type II secretion system protein E" evidence="4">
    <location>
        <begin position="407"/>
        <end position="421"/>
    </location>
</feature>
<evidence type="ECO:0000313" key="6">
    <source>
        <dbReference type="Proteomes" id="UP001499959"/>
    </source>
</evidence>
<keyword evidence="2" id="KW-0547">Nucleotide-binding</keyword>
<dbReference type="InterPro" id="IPR007831">
    <property type="entry name" value="T2SS_GspE_N"/>
</dbReference>
<keyword evidence="6" id="KW-1185">Reference proteome</keyword>
<protein>
    <submittedName>
        <fullName evidence="5">GspE/PulE family protein</fullName>
    </submittedName>
</protein>
<dbReference type="CDD" id="cd01129">
    <property type="entry name" value="PulE-GspE-like"/>
    <property type="match status" value="1"/>
</dbReference>
<dbReference type="Proteomes" id="UP001499959">
    <property type="component" value="Unassembled WGS sequence"/>
</dbReference>
<dbReference type="Pfam" id="PF05157">
    <property type="entry name" value="MshEN"/>
    <property type="match status" value="1"/>
</dbReference>
<sequence length="585" mass="64463">MIAVKSRPPARAILASSLRGEARMTLEPSVPAAPLLIDSDVALDRYLQTYSKVAFADGGAEGGIDLPTWQAQGDDAIERSWEVARTLGLPLARLAHLQPDPKAIALIGPDMARQLRAVPLRALGGVIAVAMEDPGTHQVQGMLDFLSRDRVIPVVSTPRDIRDGIAHYYDRVEDRDVAMQLGIDPESQGGETNPVEAQRLAKERPVVRIVQTLIADAVTRRASDIHLRPGERGTEVLYRIDDELVPVRQLLRALHPAVVGRIKVLAAMNLAEHRRPQDGRTTFALDDGRKVDLRISVLPSVFGESVVVRLLDTNESLWNLEQLGLTPEDRQRIDDVMDSSHGMFLTTGPTGCGKSTTLYAMLLEMRKRRINILTIEDPVEFHIEDIQQMQVNRATGFTFASAMRNFLRHDPDVIMVGEIRDRETADIAVESALTGHLMLSTLHTNTAATTVTRLLDLGVEAYLLRASLLAVMSQRLVRLTCPHCREIERVEPHVRERLGVADHEVFHIGHGCSHCEGLGVYKRQAVYELMIVTQKIRSLIVPGAEADAIHAAAIEGGMVPITQAAVRLARSGAISLAEAWRVRAE</sequence>
<dbReference type="Gene3D" id="3.40.50.300">
    <property type="entry name" value="P-loop containing nucleotide triphosphate hydrolases"/>
    <property type="match status" value="1"/>
</dbReference>
<evidence type="ECO:0000256" key="1">
    <source>
        <dbReference type="ARBA" id="ARBA00006611"/>
    </source>
</evidence>
<dbReference type="InterPro" id="IPR001482">
    <property type="entry name" value="T2SS/T4SS_dom"/>
</dbReference>
<dbReference type="Pfam" id="PF00437">
    <property type="entry name" value="T2SSE"/>
    <property type="match status" value="1"/>
</dbReference>
<dbReference type="Gene3D" id="3.30.450.90">
    <property type="match status" value="1"/>
</dbReference>
<comment type="caution">
    <text evidence="5">The sequence shown here is derived from an EMBL/GenBank/DDBJ whole genome shotgun (WGS) entry which is preliminary data.</text>
</comment>
<proteinExistence type="inferred from homology"/>